<protein>
    <recommendedName>
        <fullName evidence="2">FAS1-like dehydratase domain-containing protein</fullName>
    </recommendedName>
</protein>
<comment type="caution">
    <text evidence="3">The sequence shown here is derived from an EMBL/GenBank/DDBJ whole genome shotgun (WGS) entry which is preliminary data.</text>
</comment>
<dbReference type="Gene3D" id="3.10.129.10">
    <property type="entry name" value="Hotdog Thioesterase"/>
    <property type="match status" value="2"/>
</dbReference>
<evidence type="ECO:0000313" key="3">
    <source>
        <dbReference type="EMBL" id="RNL61265.1"/>
    </source>
</evidence>
<evidence type="ECO:0000313" key="4">
    <source>
        <dbReference type="Proteomes" id="UP000267128"/>
    </source>
</evidence>
<feature type="domain" description="FAS1-like dehydratase" evidence="2">
    <location>
        <begin position="54"/>
        <end position="156"/>
    </location>
</feature>
<evidence type="ECO:0000256" key="1">
    <source>
        <dbReference type="SAM" id="MobiDB-lite"/>
    </source>
</evidence>
<dbReference type="Pfam" id="PF13452">
    <property type="entry name" value="FAS1_DH_region"/>
    <property type="match status" value="1"/>
</dbReference>
<dbReference type="SUPFAM" id="SSF54637">
    <property type="entry name" value="Thioesterase/thiol ester dehydrase-isomerase"/>
    <property type="match status" value="1"/>
</dbReference>
<dbReference type="InterPro" id="IPR039569">
    <property type="entry name" value="FAS1-like_DH_region"/>
</dbReference>
<dbReference type="Proteomes" id="UP000267128">
    <property type="component" value="Unassembled WGS sequence"/>
</dbReference>
<organism evidence="3 4">
    <name type="scientific">Nocardioides marmoriginsengisoli</name>
    <dbReference type="NCBI Taxonomy" id="661483"/>
    <lineage>
        <taxon>Bacteria</taxon>
        <taxon>Bacillati</taxon>
        <taxon>Actinomycetota</taxon>
        <taxon>Actinomycetes</taxon>
        <taxon>Propionibacteriales</taxon>
        <taxon>Nocardioidaceae</taxon>
        <taxon>Nocardioides</taxon>
    </lineage>
</organism>
<evidence type="ECO:0000259" key="2">
    <source>
        <dbReference type="Pfam" id="PF13452"/>
    </source>
</evidence>
<accession>A0A3N0CCV0</accession>
<dbReference type="AlphaFoldDB" id="A0A3N0CCV0"/>
<dbReference type="OrthoDB" id="5415111at2"/>
<gene>
    <name evidence="3" type="ORF">EFK50_18040</name>
</gene>
<keyword evidence="4" id="KW-1185">Reference proteome</keyword>
<sequence length="305" mass="32913">MSVAVLEQGRRGHGGPGSRVPTLGGRRSPRRGHCSGGMAIVVDTRTRTQAGRSCIGRWTPALKYVVRRERLTAFAEAIGDTVPTYLRGDRAPLAFVPVAMASAFRQALAAVVPAKRLPRLRVRESDIRVRRHLAADDVVWTRARVIGMHACSSGLAISTQVETRETSGDLVVLQFAEAVVHDVVWPRWRGDRVPREDRAAGSAGGLTVVGEEARYGSDGAAIPELQTLAIAERAMVRSMCPDDPERLTRLACRFVDPGFSGDMLATGIWSTGDGRPATYGFEVAAGRRLLVRDGWAEVASPLPIG</sequence>
<reference evidence="3 4" key="1">
    <citation type="submission" date="2018-11" db="EMBL/GenBank/DDBJ databases">
        <authorList>
            <person name="Li F."/>
        </authorList>
    </citation>
    <scope>NUCLEOTIDE SEQUENCE [LARGE SCALE GENOMIC DNA]</scope>
    <source>
        <strain evidence="3 4">Gsoil 097</strain>
    </source>
</reference>
<name>A0A3N0CCV0_9ACTN</name>
<feature type="region of interest" description="Disordered" evidence="1">
    <location>
        <begin position="1"/>
        <end position="36"/>
    </location>
</feature>
<dbReference type="EMBL" id="RJSE01000008">
    <property type="protein sequence ID" value="RNL61265.1"/>
    <property type="molecule type" value="Genomic_DNA"/>
</dbReference>
<dbReference type="InterPro" id="IPR029069">
    <property type="entry name" value="HotDog_dom_sf"/>
</dbReference>
<proteinExistence type="predicted"/>